<dbReference type="WBParaSite" id="Csp11.Scaffold630.g20634.t1">
    <property type="protein sequence ID" value="Csp11.Scaffold630.g20634.t1"/>
    <property type="gene ID" value="Csp11.Scaffold630.g20634"/>
</dbReference>
<dbReference type="AlphaFoldDB" id="A0A1I7UYK4"/>
<name>A0A1I7UYK4_9PELO</name>
<proteinExistence type="predicted"/>
<reference evidence="2" key="1">
    <citation type="submission" date="2016-11" db="UniProtKB">
        <authorList>
            <consortium name="WormBaseParasite"/>
        </authorList>
    </citation>
    <scope>IDENTIFICATION</scope>
</reference>
<evidence type="ECO:0000313" key="1">
    <source>
        <dbReference type="Proteomes" id="UP000095282"/>
    </source>
</evidence>
<keyword evidence="1" id="KW-1185">Reference proteome</keyword>
<protein>
    <submittedName>
        <fullName evidence="2">N-acetyltransferase domain-containing protein</fullName>
    </submittedName>
</protein>
<accession>A0A1I7UYK4</accession>
<sequence>MPRHPTTVPPPLLLLLLLLLLPLLLLLFLISPSAEFNLFKEYPFRVMLQEGTTLRFFSAHLLPPSPLSIRSISEDKFERDAHFSLLFLEGGGRAGRSCWFRVQSVMIAVFNTFRGTGLTERLFEATESEPMEQLTPVLNMKCSRVIQEPLIGKPHNYSLSKLL</sequence>
<organism evidence="1 2">
    <name type="scientific">Caenorhabditis tropicalis</name>
    <dbReference type="NCBI Taxonomy" id="1561998"/>
    <lineage>
        <taxon>Eukaryota</taxon>
        <taxon>Metazoa</taxon>
        <taxon>Ecdysozoa</taxon>
        <taxon>Nematoda</taxon>
        <taxon>Chromadorea</taxon>
        <taxon>Rhabditida</taxon>
        <taxon>Rhabditina</taxon>
        <taxon>Rhabditomorpha</taxon>
        <taxon>Rhabditoidea</taxon>
        <taxon>Rhabditidae</taxon>
        <taxon>Peloderinae</taxon>
        <taxon>Caenorhabditis</taxon>
    </lineage>
</organism>
<dbReference type="Proteomes" id="UP000095282">
    <property type="component" value="Unplaced"/>
</dbReference>
<evidence type="ECO:0000313" key="2">
    <source>
        <dbReference type="WBParaSite" id="Csp11.Scaffold630.g20634.t1"/>
    </source>
</evidence>